<dbReference type="PANTHER" id="PTHR11102:SF160">
    <property type="entry name" value="ERAD-ASSOCIATED E3 UBIQUITIN-PROTEIN LIGASE COMPONENT HRD3"/>
    <property type="match status" value="1"/>
</dbReference>
<name>A0A7W6KFI3_9HYPH</name>
<dbReference type="Gene3D" id="1.25.40.10">
    <property type="entry name" value="Tetratricopeptide repeat domain"/>
    <property type="match status" value="1"/>
</dbReference>
<evidence type="ECO:0008006" key="3">
    <source>
        <dbReference type="Google" id="ProtNLM"/>
    </source>
</evidence>
<dbReference type="SUPFAM" id="SSF81901">
    <property type="entry name" value="HCP-like"/>
    <property type="match status" value="1"/>
</dbReference>
<gene>
    <name evidence="1" type="ORF">GGR30_000062</name>
</gene>
<organism evidence="1 2">
    <name type="scientific">Martelella radicis</name>
    <dbReference type="NCBI Taxonomy" id="1397476"/>
    <lineage>
        <taxon>Bacteria</taxon>
        <taxon>Pseudomonadati</taxon>
        <taxon>Pseudomonadota</taxon>
        <taxon>Alphaproteobacteria</taxon>
        <taxon>Hyphomicrobiales</taxon>
        <taxon>Aurantimonadaceae</taxon>
        <taxon>Martelella</taxon>
    </lineage>
</organism>
<dbReference type="AlphaFoldDB" id="A0A7W6KFI3"/>
<sequence>MKKRSMMMEKTGHRQVGLVLVLASLVVGYGDARLAHAFDITTEVPKESGRFDLFRFGFKAYQNGDKKKAVEAYRYAAEKGHTGSRWALANMYAYGDGVPENDYEAFKAYAEIVNHDVEPGSPDTGFYVNALLALAGYYQTGIPDTPVEKDLVQARQLYFQAASVFGSPEAQFRLAQMILNGEGGAKNVRLAKKWLNLSRKNGNIGAMAVFGDLIFNEGQPVLGLAYLTMAADRCAPGECSWIRELQEKCFSVVDENDRRGAIALAQNMGTTNP</sequence>
<reference evidence="1 2" key="1">
    <citation type="submission" date="2020-08" db="EMBL/GenBank/DDBJ databases">
        <title>Genomic Encyclopedia of Type Strains, Phase IV (KMG-IV): sequencing the most valuable type-strain genomes for metagenomic binning, comparative biology and taxonomic classification.</title>
        <authorList>
            <person name="Goeker M."/>
        </authorList>
    </citation>
    <scope>NUCLEOTIDE SEQUENCE [LARGE SCALE GENOMIC DNA]</scope>
    <source>
        <strain evidence="1 2">DSM 28101</strain>
    </source>
</reference>
<dbReference type="InterPro" id="IPR011990">
    <property type="entry name" value="TPR-like_helical_dom_sf"/>
</dbReference>
<dbReference type="Pfam" id="PF08238">
    <property type="entry name" value="Sel1"/>
    <property type="match status" value="4"/>
</dbReference>
<accession>A0A7W6KFI3</accession>
<protein>
    <recommendedName>
        <fullName evidence="3">Exopolysaccharide production negative regulator</fullName>
    </recommendedName>
</protein>
<dbReference type="Proteomes" id="UP000530571">
    <property type="component" value="Unassembled WGS sequence"/>
</dbReference>
<keyword evidence="2" id="KW-1185">Reference proteome</keyword>
<dbReference type="InterPro" id="IPR050767">
    <property type="entry name" value="Sel1_AlgK"/>
</dbReference>
<dbReference type="PANTHER" id="PTHR11102">
    <property type="entry name" value="SEL-1-LIKE PROTEIN"/>
    <property type="match status" value="1"/>
</dbReference>
<proteinExistence type="predicted"/>
<dbReference type="InterPro" id="IPR006597">
    <property type="entry name" value="Sel1-like"/>
</dbReference>
<comment type="caution">
    <text evidence="1">The sequence shown here is derived from an EMBL/GenBank/DDBJ whole genome shotgun (WGS) entry which is preliminary data.</text>
</comment>
<dbReference type="EMBL" id="JACIDZ010000001">
    <property type="protein sequence ID" value="MBB4120167.1"/>
    <property type="molecule type" value="Genomic_DNA"/>
</dbReference>
<evidence type="ECO:0000313" key="1">
    <source>
        <dbReference type="EMBL" id="MBB4120167.1"/>
    </source>
</evidence>
<dbReference type="SMART" id="SM00671">
    <property type="entry name" value="SEL1"/>
    <property type="match status" value="4"/>
</dbReference>
<evidence type="ECO:0000313" key="2">
    <source>
        <dbReference type="Proteomes" id="UP000530571"/>
    </source>
</evidence>